<dbReference type="EMBL" id="SMKX01000035">
    <property type="protein sequence ID" value="TDD59481.1"/>
    <property type="molecule type" value="Genomic_DNA"/>
</dbReference>
<reference evidence="1 2" key="1">
    <citation type="submission" date="2019-03" db="EMBL/GenBank/DDBJ databases">
        <title>Draft genome sequences of novel Actinobacteria.</title>
        <authorList>
            <person name="Sahin N."/>
            <person name="Ay H."/>
            <person name="Saygin H."/>
        </authorList>
    </citation>
    <scope>NUCLEOTIDE SEQUENCE [LARGE SCALE GENOMIC DNA]</scope>
    <source>
        <strain evidence="1 2">JCM 13523</strain>
    </source>
</reference>
<organism evidence="1 2">
    <name type="scientific">Kribbella antibiotica</name>
    <dbReference type="NCBI Taxonomy" id="190195"/>
    <lineage>
        <taxon>Bacteria</taxon>
        <taxon>Bacillati</taxon>
        <taxon>Actinomycetota</taxon>
        <taxon>Actinomycetes</taxon>
        <taxon>Propionibacteriales</taxon>
        <taxon>Kribbellaceae</taxon>
        <taxon>Kribbella</taxon>
    </lineage>
</organism>
<comment type="caution">
    <text evidence="1">The sequence shown here is derived from an EMBL/GenBank/DDBJ whole genome shotgun (WGS) entry which is preliminary data.</text>
</comment>
<evidence type="ECO:0000313" key="1">
    <source>
        <dbReference type="EMBL" id="TDD59481.1"/>
    </source>
</evidence>
<evidence type="ECO:0000313" key="2">
    <source>
        <dbReference type="Proteomes" id="UP000295124"/>
    </source>
</evidence>
<name>A0A4R4ZL16_9ACTN</name>
<proteinExistence type="predicted"/>
<sequence>MDVQITEGRFIEVPTPDASGIDRRAFGEFTGPQGELASYAIGWTTGTDQHVGRLSVGIGAGNPGGATIHAIVVDNGGEYAFSLVDDPFEQVPEGGPHLTAQQARAHEDLAFMWWVADNALARDRRAWWLLHWLLQTTCIQTAEVFDLTEPILVVGHAADDGVWQILGTTNLADDGKVGHLSHVIDEDQTLLDVLDLTPGQAALRQHPGGPWTRQ</sequence>
<protein>
    <submittedName>
        <fullName evidence="1">Uncharacterized protein</fullName>
    </submittedName>
</protein>
<gene>
    <name evidence="1" type="ORF">E1263_14965</name>
</gene>
<dbReference type="RefSeq" id="WP_132167898.1">
    <property type="nucleotide sequence ID" value="NZ_SMKX01000035.1"/>
</dbReference>
<keyword evidence="2" id="KW-1185">Reference proteome</keyword>
<accession>A0A4R4ZL16</accession>
<dbReference type="AlphaFoldDB" id="A0A4R4ZL16"/>
<dbReference type="Proteomes" id="UP000295124">
    <property type="component" value="Unassembled WGS sequence"/>
</dbReference>
<dbReference type="OrthoDB" id="9793188at2"/>